<dbReference type="EMBL" id="AB172064">
    <property type="protein sequence ID" value="BAE89126.1"/>
    <property type="molecule type" value="mRNA"/>
</dbReference>
<dbReference type="AlphaFoldDB" id="I7GBE4"/>
<reference evidence="1" key="1">
    <citation type="journal article" date="2007" name="PLoS Biol.">
        <title>Rate of evolution in brain-expressed genes in humans and other primates.</title>
        <authorList>
            <person name="Wang H.-Y."/>
            <person name="Chien H.-C."/>
            <person name="Osada N."/>
            <person name="Hashimoto K."/>
            <person name="Sugano S."/>
            <person name="Gojobori T."/>
            <person name="Chou C.-K."/>
            <person name="Tsai S.-F."/>
            <person name="Wu C.-I."/>
            <person name="Shen C.-K.J."/>
        </authorList>
    </citation>
    <scope>NUCLEOTIDE SEQUENCE</scope>
</reference>
<name>I7GBE4_MACFA</name>
<proteinExistence type="evidence at transcript level"/>
<organism evidence="1">
    <name type="scientific">Macaca fascicularis</name>
    <name type="common">Crab-eating macaque</name>
    <name type="synonym">Cynomolgus monkey</name>
    <dbReference type="NCBI Taxonomy" id="9541"/>
    <lineage>
        <taxon>Eukaryota</taxon>
        <taxon>Metazoa</taxon>
        <taxon>Chordata</taxon>
        <taxon>Craniata</taxon>
        <taxon>Vertebrata</taxon>
        <taxon>Euteleostomi</taxon>
        <taxon>Mammalia</taxon>
        <taxon>Eutheria</taxon>
        <taxon>Euarchontoglires</taxon>
        <taxon>Primates</taxon>
        <taxon>Haplorrhini</taxon>
        <taxon>Catarrhini</taxon>
        <taxon>Cercopithecidae</taxon>
        <taxon>Cercopithecinae</taxon>
        <taxon>Macaca</taxon>
    </lineage>
</organism>
<evidence type="ECO:0000313" key="1">
    <source>
        <dbReference type="EMBL" id="BAE89126.1"/>
    </source>
</evidence>
<sequence length="44" mass="5226">MRGKNNFISVLISLAEKLWDKMYGIDKATFFVISAFHSYYFIYP</sequence>
<accession>I7GBE4</accession>
<protein>
    <submittedName>
        <fullName evidence="1">Macaca fascicularis brain cDNA clone: QflA-16515, similar to human forkhead box J2 (FOXJ2), mRNA, RefSeq: NM_018416.2</fullName>
    </submittedName>
</protein>